<protein>
    <submittedName>
        <fullName evidence="1">Uncharacterized protein</fullName>
    </submittedName>
</protein>
<organism evidence="1 2">
    <name type="scientific">Phlebia brevispora</name>
    <dbReference type="NCBI Taxonomy" id="194682"/>
    <lineage>
        <taxon>Eukaryota</taxon>
        <taxon>Fungi</taxon>
        <taxon>Dikarya</taxon>
        <taxon>Basidiomycota</taxon>
        <taxon>Agaricomycotina</taxon>
        <taxon>Agaricomycetes</taxon>
        <taxon>Polyporales</taxon>
        <taxon>Meruliaceae</taxon>
        <taxon>Phlebia</taxon>
    </lineage>
</organism>
<gene>
    <name evidence="1" type="ORF">NM688_g5475</name>
</gene>
<evidence type="ECO:0000313" key="1">
    <source>
        <dbReference type="EMBL" id="KAJ3546783.1"/>
    </source>
</evidence>
<evidence type="ECO:0000313" key="2">
    <source>
        <dbReference type="Proteomes" id="UP001148662"/>
    </source>
</evidence>
<accession>A0ACC1SUT6</accession>
<name>A0ACC1SUT6_9APHY</name>
<dbReference type="Proteomes" id="UP001148662">
    <property type="component" value="Unassembled WGS sequence"/>
</dbReference>
<proteinExistence type="predicted"/>
<keyword evidence="2" id="KW-1185">Reference proteome</keyword>
<dbReference type="EMBL" id="JANHOG010001012">
    <property type="protein sequence ID" value="KAJ3546783.1"/>
    <property type="molecule type" value="Genomic_DNA"/>
</dbReference>
<reference evidence="1" key="1">
    <citation type="submission" date="2022-07" db="EMBL/GenBank/DDBJ databases">
        <title>Genome Sequence of Phlebia brevispora.</title>
        <authorList>
            <person name="Buettner E."/>
        </authorList>
    </citation>
    <scope>NUCLEOTIDE SEQUENCE</scope>
    <source>
        <strain evidence="1">MPL23</strain>
    </source>
</reference>
<comment type="caution">
    <text evidence="1">The sequence shown here is derived from an EMBL/GenBank/DDBJ whole genome shotgun (WGS) entry which is preliminary data.</text>
</comment>
<sequence length="236" mass="26319">MCVLTWPDASSDQFVTSMAHYLAHHVFQARSFLYQHVATSDVIALITTWIMTYQHVRQAASVNVRTGFGLALIEYGTLYFIAVCAMNILLLVKIFTPSSGLLVGDTTVFIFTLPNILLSRFLINVRHAEHPGPATVSCFSQFSVLNFRVPSLPGDQEDEEYRCEAEFCEECSNEPDPREYRDPRNSNGDVSDVLHAVGDSSDSLEVRTLHYGQSSKSNAFSSLETCCLTPHPDTQL</sequence>